<reference evidence="1" key="2">
    <citation type="journal article" date="2015" name="Data Brief">
        <title>Shoot transcriptome of the giant reed, Arundo donax.</title>
        <authorList>
            <person name="Barrero R.A."/>
            <person name="Guerrero F.D."/>
            <person name="Moolhuijzen P."/>
            <person name="Goolsby J.A."/>
            <person name="Tidwell J."/>
            <person name="Bellgard S.E."/>
            <person name="Bellgard M.I."/>
        </authorList>
    </citation>
    <scope>NUCLEOTIDE SEQUENCE</scope>
    <source>
        <tissue evidence="1">Shoot tissue taken approximately 20 cm above the soil surface</tissue>
    </source>
</reference>
<accession>A0A0A9BMR9</accession>
<reference evidence="1" key="1">
    <citation type="submission" date="2014-09" db="EMBL/GenBank/DDBJ databases">
        <authorList>
            <person name="Magalhaes I.L.F."/>
            <person name="Oliveira U."/>
            <person name="Santos F.R."/>
            <person name="Vidigal T.H.D.A."/>
            <person name="Brescovit A.D."/>
            <person name="Santos A.J."/>
        </authorList>
    </citation>
    <scope>NUCLEOTIDE SEQUENCE</scope>
    <source>
        <tissue evidence="1">Shoot tissue taken approximately 20 cm above the soil surface</tissue>
    </source>
</reference>
<evidence type="ECO:0000313" key="1">
    <source>
        <dbReference type="EMBL" id="JAD62525.1"/>
    </source>
</evidence>
<sequence length="23" mass="2549">MFTTSHDTINMVETRAIAGARLI</sequence>
<protein>
    <submittedName>
        <fullName evidence="1">Uncharacterized protein</fullName>
    </submittedName>
</protein>
<name>A0A0A9BMR9_ARUDO</name>
<dbReference type="AlphaFoldDB" id="A0A0A9BMR9"/>
<organism evidence="1">
    <name type="scientific">Arundo donax</name>
    <name type="common">Giant reed</name>
    <name type="synonym">Donax arundinaceus</name>
    <dbReference type="NCBI Taxonomy" id="35708"/>
    <lineage>
        <taxon>Eukaryota</taxon>
        <taxon>Viridiplantae</taxon>
        <taxon>Streptophyta</taxon>
        <taxon>Embryophyta</taxon>
        <taxon>Tracheophyta</taxon>
        <taxon>Spermatophyta</taxon>
        <taxon>Magnoliopsida</taxon>
        <taxon>Liliopsida</taxon>
        <taxon>Poales</taxon>
        <taxon>Poaceae</taxon>
        <taxon>PACMAD clade</taxon>
        <taxon>Arundinoideae</taxon>
        <taxon>Arundineae</taxon>
        <taxon>Arundo</taxon>
    </lineage>
</organism>
<proteinExistence type="predicted"/>
<dbReference type="EMBL" id="GBRH01235370">
    <property type="protein sequence ID" value="JAD62525.1"/>
    <property type="molecule type" value="Transcribed_RNA"/>
</dbReference>